<dbReference type="GO" id="GO:0043226">
    <property type="term" value="C:organelle"/>
    <property type="evidence" value="ECO:0007669"/>
    <property type="project" value="UniProtKB-ARBA"/>
</dbReference>
<organism evidence="4">
    <name type="scientific">Heterosigma akashiwo</name>
    <name type="common">Chromophytic alga</name>
    <name type="synonym">Heterosigma carterae</name>
    <dbReference type="NCBI Taxonomy" id="2829"/>
    <lineage>
        <taxon>Eukaryota</taxon>
        <taxon>Sar</taxon>
        <taxon>Stramenopiles</taxon>
        <taxon>Ochrophyta</taxon>
        <taxon>Raphidophyceae</taxon>
        <taxon>Chattonellales</taxon>
        <taxon>Chattonellaceae</taxon>
        <taxon>Heterosigma</taxon>
    </lineage>
</organism>
<dbReference type="Gene3D" id="1.10.238.10">
    <property type="entry name" value="EF-hand"/>
    <property type="match status" value="2"/>
</dbReference>
<comment type="similarity">
    <text evidence="1">Belongs to the centrin family.</text>
</comment>
<sequence>METKQKIKDAFSLFDKEKKFCVIQEEVSTIMRYLGAYPTEKAMVKEILPEIQDDEPTAFVQYDRFEQKMLEILASHEWDPDPPDVILQAFRTLDPDGLGYIDASRMKELLVTKGTPFREKELDAFMTVAKDMDTARIYYEDYVALMSADQDATK</sequence>
<evidence type="ECO:0000256" key="1">
    <source>
        <dbReference type="ARBA" id="ARBA00005253"/>
    </source>
</evidence>
<dbReference type="FunFam" id="1.10.238.10:FF:000178">
    <property type="entry name" value="Calmodulin-2 A"/>
    <property type="match status" value="1"/>
</dbReference>
<dbReference type="PANTHER" id="PTHR46763:SF1">
    <property type="entry name" value="DYNEIN REGULATORY COMPLEX PROTEIN 8"/>
    <property type="match status" value="1"/>
</dbReference>
<keyword evidence="2" id="KW-0677">Repeat</keyword>
<dbReference type="Pfam" id="PF13499">
    <property type="entry name" value="EF-hand_7"/>
    <property type="match status" value="1"/>
</dbReference>
<dbReference type="PANTHER" id="PTHR46763">
    <property type="entry name" value="DYNEIN REGULATORY COMPLEX PROTEIN 8"/>
    <property type="match status" value="1"/>
</dbReference>
<dbReference type="SUPFAM" id="SSF47473">
    <property type="entry name" value="EF-hand"/>
    <property type="match status" value="1"/>
</dbReference>
<proteinExistence type="inferred from homology"/>
<feature type="domain" description="EF-hand" evidence="3">
    <location>
        <begin position="2"/>
        <end position="37"/>
    </location>
</feature>
<dbReference type="InterPro" id="IPR002048">
    <property type="entry name" value="EF_hand_dom"/>
</dbReference>
<dbReference type="GO" id="GO:0005509">
    <property type="term" value="F:calcium ion binding"/>
    <property type="evidence" value="ECO:0007669"/>
    <property type="project" value="InterPro"/>
</dbReference>
<evidence type="ECO:0000313" key="4">
    <source>
        <dbReference type="EMBL" id="CAE0656298.1"/>
    </source>
</evidence>
<protein>
    <recommendedName>
        <fullName evidence="3">EF-hand domain-containing protein</fullName>
    </recommendedName>
</protein>
<dbReference type="EMBL" id="HBIU01063239">
    <property type="protein sequence ID" value="CAE0656298.1"/>
    <property type="molecule type" value="Transcribed_RNA"/>
</dbReference>
<gene>
    <name evidence="4" type="ORF">HAKA00212_LOCUS27177</name>
</gene>
<dbReference type="AlphaFoldDB" id="A0A7S3YMG9"/>
<accession>A0A7S3YMG9</accession>
<dbReference type="InterPro" id="IPR011992">
    <property type="entry name" value="EF-hand-dom_pair"/>
</dbReference>
<feature type="domain" description="EF-hand" evidence="3">
    <location>
        <begin position="81"/>
        <end position="116"/>
    </location>
</feature>
<evidence type="ECO:0000259" key="3">
    <source>
        <dbReference type="PROSITE" id="PS50222"/>
    </source>
</evidence>
<name>A0A7S3YMG9_HETAK</name>
<reference evidence="4" key="1">
    <citation type="submission" date="2021-01" db="EMBL/GenBank/DDBJ databases">
        <authorList>
            <person name="Corre E."/>
            <person name="Pelletier E."/>
            <person name="Niang G."/>
            <person name="Scheremetjew M."/>
            <person name="Finn R."/>
            <person name="Kale V."/>
            <person name="Holt S."/>
            <person name="Cochrane G."/>
            <person name="Meng A."/>
            <person name="Brown T."/>
            <person name="Cohen L."/>
        </authorList>
    </citation>
    <scope>NUCLEOTIDE SEQUENCE</scope>
    <source>
        <strain evidence="4">CCMP3107</strain>
    </source>
</reference>
<evidence type="ECO:0000256" key="2">
    <source>
        <dbReference type="ARBA" id="ARBA00022737"/>
    </source>
</evidence>
<dbReference type="PROSITE" id="PS50222">
    <property type="entry name" value="EF_HAND_2"/>
    <property type="match status" value="2"/>
</dbReference>